<protein>
    <submittedName>
        <fullName evidence="2">Uncharacterized protein</fullName>
    </submittedName>
</protein>
<dbReference type="EMBL" id="DXAQ01000122">
    <property type="protein sequence ID" value="HIZ89849.1"/>
    <property type="molecule type" value="Genomic_DNA"/>
</dbReference>
<dbReference type="Proteomes" id="UP000824176">
    <property type="component" value="Unassembled WGS sequence"/>
</dbReference>
<name>A0A9D2GUY1_9BACT</name>
<evidence type="ECO:0000313" key="2">
    <source>
        <dbReference type="EMBL" id="HIZ89849.1"/>
    </source>
</evidence>
<keyword evidence="1" id="KW-0472">Membrane</keyword>
<gene>
    <name evidence="2" type="ORF">H9804_07875</name>
</gene>
<accession>A0A9D2GUY1</accession>
<organism evidence="2 3">
    <name type="scientific">Candidatus Mucispirillum faecigallinarum</name>
    <dbReference type="NCBI Taxonomy" id="2838699"/>
    <lineage>
        <taxon>Bacteria</taxon>
        <taxon>Pseudomonadati</taxon>
        <taxon>Deferribacterota</taxon>
        <taxon>Deferribacteres</taxon>
        <taxon>Deferribacterales</taxon>
        <taxon>Mucispirillaceae</taxon>
        <taxon>Mucispirillum</taxon>
    </lineage>
</organism>
<feature type="transmembrane region" description="Helical" evidence="1">
    <location>
        <begin position="5"/>
        <end position="22"/>
    </location>
</feature>
<reference evidence="2" key="2">
    <citation type="submission" date="2021-04" db="EMBL/GenBank/DDBJ databases">
        <authorList>
            <person name="Gilroy R."/>
        </authorList>
    </citation>
    <scope>NUCLEOTIDE SEQUENCE</scope>
    <source>
        <strain evidence="2">ChiW4-1371</strain>
    </source>
</reference>
<evidence type="ECO:0000256" key="1">
    <source>
        <dbReference type="SAM" id="Phobius"/>
    </source>
</evidence>
<keyword evidence="1" id="KW-0812">Transmembrane</keyword>
<keyword evidence="1" id="KW-1133">Transmembrane helix</keyword>
<evidence type="ECO:0000313" key="3">
    <source>
        <dbReference type="Proteomes" id="UP000824176"/>
    </source>
</evidence>
<proteinExistence type="predicted"/>
<reference evidence="2" key="1">
    <citation type="journal article" date="2021" name="PeerJ">
        <title>Extensive microbial diversity within the chicken gut microbiome revealed by metagenomics and culture.</title>
        <authorList>
            <person name="Gilroy R."/>
            <person name="Ravi A."/>
            <person name="Getino M."/>
            <person name="Pursley I."/>
            <person name="Horton D.L."/>
            <person name="Alikhan N.F."/>
            <person name="Baker D."/>
            <person name="Gharbi K."/>
            <person name="Hall N."/>
            <person name="Watson M."/>
            <person name="Adriaenssens E.M."/>
            <person name="Foster-Nyarko E."/>
            <person name="Jarju S."/>
            <person name="Secka A."/>
            <person name="Antonio M."/>
            <person name="Oren A."/>
            <person name="Chaudhuri R.R."/>
            <person name="La Ragione R."/>
            <person name="Hildebrand F."/>
            <person name="Pallen M.J."/>
        </authorList>
    </citation>
    <scope>NUCLEOTIDE SEQUENCE</scope>
    <source>
        <strain evidence="2">ChiW4-1371</strain>
    </source>
</reference>
<sequence length="146" mass="16634">MKPMIALIATGIILLLIMLYFGNKSFEGTFETNVYQNSVKYNKTAPVIKELETMISNVKLDTQSDYTLLTYNTNFSDKYNNLKIAKIEITYPNKPDILNVTEINNNGESFEGINKKLPSGLYLVVFHFFIDNGNDTIKVIKSVYVE</sequence>
<dbReference type="AlphaFoldDB" id="A0A9D2GUY1"/>
<comment type="caution">
    <text evidence="2">The sequence shown here is derived from an EMBL/GenBank/DDBJ whole genome shotgun (WGS) entry which is preliminary data.</text>
</comment>